<dbReference type="SUPFAM" id="SSF48179">
    <property type="entry name" value="6-phosphogluconate dehydrogenase C-terminal domain-like"/>
    <property type="match status" value="1"/>
</dbReference>
<dbReference type="InterPro" id="IPR013332">
    <property type="entry name" value="KPR_N"/>
</dbReference>
<dbReference type="InterPro" id="IPR013752">
    <property type="entry name" value="KPA_reductase"/>
</dbReference>
<organism evidence="7 8">
    <name type="scientific">Actinomycetospora flava</name>
    <dbReference type="NCBI Taxonomy" id="3129232"/>
    <lineage>
        <taxon>Bacteria</taxon>
        <taxon>Bacillati</taxon>
        <taxon>Actinomycetota</taxon>
        <taxon>Actinomycetes</taxon>
        <taxon>Pseudonocardiales</taxon>
        <taxon>Pseudonocardiaceae</taxon>
        <taxon>Actinomycetospora</taxon>
    </lineage>
</organism>
<sequence>MPDSEENGDRILVAGAGAIGSFFGAQLAAAGRDVTFLVRPARRAAVARGLTVDSAQAPAQLAHPRTVTAAELASERPFALVLVACKAFDLDAVAREIEPVVRRGALVLPLLNGLRQLDVLDAHCGADAVAGGTCFLSVRRDDDGTIVHRGGAARLTFGARGPLRVPADAVEALLTCPGFTVHRSADIAAEMWAKWVFIAAAAGATGLVGGSVGELVAAGGSWLAEECLAEAAAIAAAQGFPQREEALASARRTVTEPGSELVPSLLQDLRAGRRTEAEHLLGDLVARRPDPSPGLLDAALVRLRVYETARSTS</sequence>
<comment type="caution">
    <text evidence="7">The sequence shown here is derived from an EMBL/GenBank/DDBJ whole genome shotgun (WGS) entry which is preliminary data.</text>
</comment>
<evidence type="ECO:0000313" key="7">
    <source>
        <dbReference type="EMBL" id="MEJ2863672.1"/>
    </source>
</evidence>
<dbReference type="RefSeq" id="WP_337705034.1">
    <property type="nucleotide sequence ID" value="NZ_JBBEGM010000009.1"/>
</dbReference>
<dbReference type="EMBL" id="JBBEGM010000009">
    <property type="protein sequence ID" value="MEJ2863672.1"/>
    <property type="molecule type" value="Genomic_DNA"/>
</dbReference>
<protein>
    <recommendedName>
        <fullName evidence="4">2-dehydropantoate 2-reductase</fullName>
        <ecNumber evidence="4">1.1.1.169</ecNumber>
    </recommendedName>
    <alternativeName>
        <fullName evidence="4">Ketopantoate reductase</fullName>
    </alternativeName>
</protein>
<reference evidence="7 8" key="1">
    <citation type="submission" date="2024-03" db="EMBL/GenBank/DDBJ databases">
        <title>Actinomycetospora sp. OC33-EN07, a novel actinomycete isolated from wild orchid (Aerides multiflora).</title>
        <authorList>
            <person name="Suriyachadkun C."/>
        </authorList>
    </citation>
    <scope>NUCLEOTIDE SEQUENCE [LARGE SCALE GENOMIC DNA]</scope>
    <source>
        <strain evidence="7 8">OC33-EN07</strain>
    </source>
</reference>
<comment type="catalytic activity">
    <reaction evidence="4">
        <text>(R)-pantoate + NADP(+) = 2-dehydropantoate + NADPH + H(+)</text>
        <dbReference type="Rhea" id="RHEA:16233"/>
        <dbReference type="ChEBI" id="CHEBI:11561"/>
        <dbReference type="ChEBI" id="CHEBI:15378"/>
        <dbReference type="ChEBI" id="CHEBI:15980"/>
        <dbReference type="ChEBI" id="CHEBI:57783"/>
        <dbReference type="ChEBI" id="CHEBI:58349"/>
        <dbReference type="EC" id="1.1.1.169"/>
    </reaction>
</comment>
<dbReference type="Gene3D" id="3.40.50.720">
    <property type="entry name" value="NAD(P)-binding Rossmann-like Domain"/>
    <property type="match status" value="1"/>
</dbReference>
<proteinExistence type="inferred from homology"/>
<gene>
    <name evidence="7" type="ORF">WCD58_21100</name>
</gene>
<dbReference type="InterPro" id="IPR036291">
    <property type="entry name" value="NAD(P)-bd_dom_sf"/>
</dbReference>
<dbReference type="Proteomes" id="UP001369736">
    <property type="component" value="Unassembled WGS sequence"/>
</dbReference>
<evidence type="ECO:0000256" key="1">
    <source>
        <dbReference type="ARBA" id="ARBA00007870"/>
    </source>
</evidence>
<feature type="domain" description="Ketopantoate reductase N-terminal" evidence="5">
    <location>
        <begin position="11"/>
        <end position="159"/>
    </location>
</feature>
<dbReference type="PANTHER" id="PTHR21708">
    <property type="entry name" value="PROBABLE 2-DEHYDROPANTOATE 2-REDUCTASE"/>
    <property type="match status" value="1"/>
</dbReference>
<evidence type="ECO:0000256" key="4">
    <source>
        <dbReference type="RuleBase" id="RU362068"/>
    </source>
</evidence>
<keyword evidence="4" id="KW-0566">Pantothenate biosynthesis</keyword>
<dbReference type="SUPFAM" id="SSF51735">
    <property type="entry name" value="NAD(P)-binding Rossmann-fold domains"/>
    <property type="match status" value="1"/>
</dbReference>
<dbReference type="Pfam" id="PF08546">
    <property type="entry name" value="ApbA_C"/>
    <property type="match status" value="1"/>
</dbReference>
<feature type="domain" description="Ketopantoate reductase C-terminal" evidence="6">
    <location>
        <begin position="186"/>
        <end position="286"/>
    </location>
</feature>
<evidence type="ECO:0000259" key="6">
    <source>
        <dbReference type="Pfam" id="PF08546"/>
    </source>
</evidence>
<dbReference type="PANTHER" id="PTHR21708:SF26">
    <property type="entry name" value="2-DEHYDROPANTOATE 2-REDUCTASE"/>
    <property type="match status" value="1"/>
</dbReference>
<name>A0ABU8M8K0_9PSEU</name>
<dbReference type="NCBIfam" id="TIGR00745">
    <property type="entry name" value="apbA_panE"/>
    <property type="match status" value="1"/>
</dbReference>
<keyword evidence="8" id="KW-1185">Reference proteome</keyword>
<dbReference type="EC" id="1.1.1.169" evidence="4"/>
<keyword evidence="3 4" id="KW-0560">Oxidoreductase</keyword>
<keyword evidence="2 4" id="KW-0521">NADP</keyword>
<dbReference type="InterPro" id="IPR003710">
    <property type="entry name" value="ApbA"/>
</dbReference>
<dbReference type="InterPro" id="IPR051402">
    <property type="entry name" value="KPR-Related"/>
</dbReference>
<dbReference type="GO" id="GO:0008677">
    <property type="term" value="F:2-dehydropantoate 2-reductase activity"/>
    <property type="evidence" value="ECO:0007669"/>
    <property type="project" value="UniProtKB-EC"/>
</dbReference>
<comment type="pathway">
    <text evidence="4">Cofactor biosynthesis; (R)-pantothenate biosynthesis; (R)-pantoate from 3-methyl-2-oxobutanoate: step 2/2.</text>
</comment>
<comment type="similarity">
    <text evidence="1 4">Belongs to the ketopantoate reductase family.</text>
</comment>
<evidence type="ECO:0000259" key="5">
    <source>
        <dbReference type="Pfam" id="PF02558"/>
    </source>
</evidence>
<dbReference type="InterPro" id="IPR013328">
    <property type="entry name" value="6PGD_dom2"/>
</dbReference>
<dbReference type="InterPro" id="IPR008927">
    <property type="entry name" value="6-PGluconate_DH-like_C_sf"/>
</dbReference>
<evidence type="ECO:0000256" key="2">
    <source>
        <dbReference type="ARBA" id="ARBA00022857"/>
    </source>
</evidence>
<comment type="function">
    <text evidence="4">Catalyzes the NADPH-dependent reduction of ketopantoate into pantoic acid.</text>
</comment>
<accession>A0ABU8M8K0</accession>
<dbReference type="Pfam" id="PF02558">
    <property type="entry name" value="ApbA"/>
    <property type="match status" value="1"/>
</dbReference>
<evidence type="ECO:0000256" key="3">
    <source>
        <dbReference type="ARBA" id="ARBA00023002"/>
    </source>
</evidence>
<evidence type="ECO:0000313" key="8">
    <source>
        <dbReference type="Proteomes" id="UP001369736"/>
    </source>
</evidence>
<dbReference type="Gene3D" id="1.10.1040.10">
    <property type="entry name" value="N-(1-d-carboxylethyl)-l-norvaline Dehydrogenase, domain 2"/>
    <property type="match status" value="1"/>
</dbReference>